<dbReference type="GO" id="GO:0005739">
    <property type="term" value="C:mitochondrion"/>
    <property type="evidence" value="ECO:0007669"/>
    <property type="project" value="TreeGrafter"/>
</dbReference>
<organism evidence="14 15">
    <name type="scientific">Exophiala dermatitidis</name>
    <name type="common">Black yeast-like fungus</name>
    <name type="synonym">Wangiella dermatitidis</name>
    <dbReference type="NCBI Taxonomy" id="5970"/>
    <lineage>
        <taxon>Eukaryota</taxon>
        <taxon>Fungi</taxon>
        <taxon>Dikarya</taxon>
        <taxon>Ascomycota</taxon>
        <taxon>Pezizomycotina</taxon>
        <taxon>Eurotiomycetes</taxon>
        <taxon>Chaetothyriomycetidae</taxon>
        <taxon>Chaetothyriales</taxon>
        <taxon>Herpotrichiellaceae</taxon>
        <taxon>Exophiala</taxon>
    </lineage>
</organism>
<evidence type="ECO:0000256" key="3">
    <source>
        <dbReference type="ARBA" id="ARBA00007823"/>
    </source>
</evidence>
<keyword evidence="8" id="KW-0255">Endonuclease</keyword>
<evidence type="ECO:0000256" key="8">
    <source>
        <dbReference type="ARBA" id="ARBA00022759"/>
    </source>
</evidence>
<evidence type="ECO:0000313" key="14">
    <source>
        <dbReference type="EMBL" id="KAJ8995383.1"/>
    </source>
</evidence>
<dbReference type="InterPro" id="IPR047151">
    <property type="entry name" value="RNZ2-like"/>
</dbReference>
<dbReference type="EMBL" id="JAJGCB010000001">
    <property type="protein sequence ID" value="KAJ8995383.1"/>
    <property type="molecule type" value="Genomic_DNA"/>
</dbReference>
<keyword evidence="10" id="KW-0862">Zinc</keyword>
<dbReference type="Pfam" id="PF13691">
    <property type="entry name" value="Lactamase_B_4"/>
    <property type="match status" value="1"/>
</dbReference>
<evidence type="ECO:0000259" key="13">
    <source>
        <dbReference type="Pfam" id="PF13691"/>
    </source>
</evidence>
<dbReference type="InterPro" id="IPR036866">
    <property type="entry name" value="RibonucZ/Hydroxyglut_hydro"/>
</dbReference>
<dbReference type="Proteomes" id="UP001161757">
    <property type="component" value="Unassembled WGS sequence"/>
</dbReference>
<proteinExistence type="inferred from homology"/>
<keyword evidence="7" id="KW-0479">Metal-binding</keyword>
<dbReference type="SUPFAM" id="SSF56281">
    <property type="entry name" value="Metallo-hydrolase/oxidoreductase"/>
    <property type="match status" value="2"/>
</dbReference>
<dbReference type="PANTHER" id="PTHR12553:SF49">
    <property type="entry name" value="ZINC PHOSPHODIESTERASE ELAC PROTEIN 2"/>
    <property type="match status" value="1"/>
</dbReference>
<feature type="region of interest" description="Disordered" evidence="11">
    <location>
        <begin position="856"/>
        <end position="886"/>
    </location>
</feature>
<dbReference type="CDD" id="cd07718">
    <property type="entry name" value="RNaseZ_ELAC1_ELAC2-C-term-like_MBL-fold"/>
    <property type="match status" value="1"/>
</dbReference>
<evidence type="ECO:0000256" key="2">
    <source>
        <dbReference type="ARBA" id="ARBA00001947"/>
    </source>
</evidence>
<evidence type="ECO:0000256" key="1">
    <source>
        <dbReference type="ARBA" id="ARBA00000402"/>
    </source>
</evidence>
<evidence type="ECO:0000259" key="12">
    <source>
        <dbReference type="Pfam" id="PF12706"/>
    </source>
</evidence>
<gene>
    <name evidence="14" type="ORF">HRR80_000158</name>
</gene>
<evidence type="ECO:0000256" key="11">
    <source>
        <dbReference type="SAM" id="MobiDB-lite"/>
    </source>
</evidence>
<feature type="compositionally biased region" description="Polar residues" evidence="11">
    <location>
        <begin position="1020"/>
        <end position="1029"/>
    </location>
</feature>
<comment type="caution">
    <text evidence="14">The sequence shown here is derived from an EMBL/GenBank/DDBJ whole genome shotgun (WGS) entry which is preliminary data.</text>
</comment>
<dbReference type="GO" id="GO:0042781">
    <property type="term" value="F:3'-tRNA processing endoribonuclease activity"/>
    <property type="evidence" value="ECO:0007669"/>
    <property type="project" value="UniProtKB-EC"/>
</dbReference>
<dbReference type="EC" id="3.1.26.11" evidence="4"/>
<dbReference type="Pfam" id="PF12706">
    <property type="entry name" value="Lactamase_B_2"/>
    <property type="match status" value="1"/>
</dbReference>
<evidence type="ECO:0000256" key="6">
    <source>
        <dbReference type="ARBA" id="ARBA00022722"/>
    </source>
</evidence>
<comment type="catalytic activity">
    <reaction evidence="1">
        <text>Endonucleolytic cleavage of RNA, removing extra 3' nucleotides from tRNA precursor, generating 3' termini of tRNAs. A 3'-hydroxy group is left at the tRNA terminus and a 5'-phosphoryl group is left at the trailer molecule.</text>
        <dbReference type="EC" id="3.1.26.11"/>
    </reaction>
</comment>
<feature type="region of interest" description="Disordered" evidence="11">
    <location>
        <begin position="178"/>
        <end position="210"/>
    </location>
</feature>
<evidence type="ECO:0000313" key="15">
    <source>
        <dbReference type="Proteomes" id="UP001161757"/>
    </source>
</evidence>
<dbReference type="PANTHER" id="PTHR12553">
    <property type="entry name" value="ZINC PHOSPHODIESTERASE ELAC PROTEIN 2"/>
    <property type="match status" value="1"/>
</dbReference>
<dbReference type="Gene3D" id="3.60.15.10">
    <property type="entry name" value="Ribonuclease Z/Hydroxyacylglutathione hydrolase-like"/>
    <property type="match status" value="3"/>
</dbReference>
<evidence type="ECO:0000256" key="4">
    <source>
        <dbReference type="ARBA" id="ARBA00012477"/>
    </source>
</evidence>
<dbReference type="AlphaFoldDB" id="A0AAN6IZ32"/>
<evidence type="ECO:0000256" key="7">
    <source>
        <dbReference type="ARBA" id="ARBA00022723"/>
    </source>
</evidence>
<protein>
    <recommendedName>
        <fullName evidence="4">ribonuclease Z</fullName>
        <ecNumber evidence="4">3.1.26.11</ecNumber>
    </recommendedName>
</protein>
<sequence length="1042" mass="115615">MAVKRMQEHRDGLKSVGVRTVFHLQFVTTPTSDTPGTSVILHFDSKRYVFGEITEGTQRACIQRGIGLRKVRGLFLSGKTTWNNGGLIGLILSLADIQQGEVESETSNRRPRLDIHAGPKQMHSLACARRFVFRTGMPLSVHEIDAQQNRSEPSLKPIHEDDNIRVWALCVQPAGGASSTATGVEDQRLSDSASGPGSHRTGPIDESQWTRDQTLRRDVVNNMFDSDWRRDQLVQSKLKDVKLPAMVWVRDPGSKKLVSHTCFDLNNTPPLTPDTEVLVRNPWPASTVQELPPASDLRGDVSMSYIVKGYAQRGSFDIEKANSLGLKPGPVFRTLVAGQSVKIRENGTEIKPEDEPEDGTIITPDMVMTPTRPGRGFALFDLPSMEHLEDLERQLNSRTDDLLDSVQVAIWMTRGGVLYDPRFRQLLQRLQGMKHIISDPDVCHDYIVHTSSALSSLRLSNIASEFFSVPRYDNLHGYRSQSPEPVQDLRQLFGAEGEGIDIMPANRGLKVHIEPTFVIDESEVPKNQELREDDVSLEPPVQECLPADMSPYRRSDKARTISSLHLDEPEIVTLGTGSAAPSKYRNVSAVLLRMPDGMGNYLFDAGEGTLGQLSRLYTAEQLDEILYTLKGIWISHLHADHHLGTVSVLEASYEARRRLHEKEGRPLPSPPCLISEVNMIDYLDEYQSVIGIATESLCIPIACHWLEGLSLRGKPFQFGQQTDVPIRDLQTVKVNHCHGAQAVTVTFQNGFKFSYSGDCRPNERFCEIGKDSDVLVHEATFDDGMEGDAMAKKHCTTGEAVGVALEMKAKNLILTHFSQRYQKIPVLSSVKMPERVSEEELIDEDVVDGEMANTNVNATANGTTDAKDRDNNNQPGGTDTAESVAASSTWVEPDQARDLSIGIAFDLMRVKVSQIKTMKPLFPAISKMFEIEEAKREKERLAVAAALQEEAERKKAAKLKAQQANKEKEKQKQKEEGTQDGTEGQTTGKQKNKRNKRKLGQEQQEQQEQLSTPAVPAAASESQPGSNTMAAAPEVEPKDEAA</sequence>
<evidence type="ECO:0000256" key="5">
    <source>
        <dbReference type="ARBA" id="ARBA00022694"/>
    </source>
</evidence>
<feature type="compositionally biased region" description="Low complexity" evidence="11">
    <location>
        <begin position="979"/>
        <end position="989"/>
    </location>
</feature>
<evidence type="ECO:0000256" key="9">
    <source>
        <dbReference type="ARBA" id="ARBA00022801"/>
    </source>
</evidence>
<dbReference type="GO" id="GO:0046872">
    <property type="term" value="F:metal ion binding"/>
    <property type="evidence" value="ECO:0007669"/>
    <property type="project" value="UniProtKB-KW"/>
</dbReference>
<comment type="cofactor">
    <cofactor evidence="2">
        <name>Zn(2+)</name>
        <dbReference type="ChEBI" id="CHEBI:29105"/>
    </cofactor>
</comment>
<reference evidence="14" key="1">
    <citation type="submission" date="2023-01" db="EMBL/GenBank/DDBJ databases">
        <title>Exophiala dermititidis isolated from Cystic Fibrosis Patient.</title>
        <authorList>
            <person name="Kurbessoian T."/>
            <person name="Crocker A."/>
            <person name="Murante D."/>
            <person name="Hogan D.A."/>
            <person name="Stajich J.E."/>
        </authorList>
    </citation>
    <scope>NUCLEOTIDE SEQUENCE</scope>
    <source>
        <strain evidence="14">Ex8</strain>
    </source>
</reference>
<feature type="domain" description="tRNase Z endonuclease" evidence="13">
    <location>
        <begin position="25"/>
        <end position="85"/>
    </location>
</feature>
<dbReference type="InterPro" id="IPR027794">
    <property type="entry name" value="tRNase_Z_dom"/>
</dbReference>
<comment type="similarity">
    <text evidence="3">Belongs to the RNase Z family.</text>
</comment>
<feature type="domain" description="Metallo-beta-lactamase" evidence="12">
    <location>
        <begin position="600"/>
        <end position="817"/>
    </location>
</feature>
<keyword evidence="9" id="KW-0378">Hydrolase</keyword>
<dbReference type="InterPro" id="IPR001279">
    <property type="entry name" value="Metallo-B-lactamas"/>
</dbReference>
<feature type="compositionally biased region" description="Polar residues" evidence="11">
    <location>
        <begin position="872"/>
        <end position="886"/>
    </location>
</feature>
<feature type="compositionally biased region" description="Basic and acidic residues" evidence="11">
    <location>
        <begin position="965"/>
        <end position="977"/>
    </location>
</feature>
<accession>A0AAN6IZ32</accession>
<dbReference type="GO" id="GO:1990180">
    <property type="term" value="P:mitochondrial tRNA 3'-end processing"/>
    <property type="evidence" value="ECO:0007669"/>
    <property type="project" value="TreeGrafter"/>
</dbReference>
<keyword evidence="6" id="KW-0540">Nuclease</keyword>
<evidence type="ECO:0000256" key="10">
    <source>
        <dbReference type="ARBA" id="ARBA00022833"/>
    </source>
</evidence>
<feature type="region of interest" description="Disordered" evidence="11">
    <location>
        <begin position="956"/>
        <end position="1042"/>
    </location>
</feature>
<name>A0AAN6IZ32_EXODE</name>
<keyword evidence="5" id="KW-0819">tRNA processing</keyword>